<comment type="caution">
    <text evidence="2">The sequence shown here is derived from an EMBL/GenBank/DDBJ whole genome shotgun (WGS) entry which is preliminary data.</text>
</comment>
<proteinExistence type="predicted"/>
<dbReference type="PANTHER" id="PTHR28027:SF1">
    <property type="entry name" value="CAMP INDEPENDENT REGULATORY PROTEIN (AFU_ORTHOLOGUE AFUA_3G09640)"/>
    <property type="match status" value="1"/>
</dbReference>
<dbReference type="PANTHER" id="PTHR28027">
    <property type="entry name" value="TRANSCRIPTIONAL REGULATOR MIT1"/>
    <property type="match status" value="1"/>
</dbReference>
<dbReference type="InterPro" id="IPR018608">
    <property type="entry name" value="Gti1/Pac2"/>
</dbReference>
<dbReference type="Proteomes" id="UP000613177">
    <property type="component" value="Unassembled WGS sequence"/>
</dbReference>
<dbReference type="PROSITE" id="PS01088">
    <property type="entry name" value="CAP_1"/>
    <property type="match status" value="1"/>
</dbReference>
<gene>
    <name evidence="2" type="ORF">INT48_003856</name>
</gene>
<evidence type="ECO:0000313" key="3">
    <source>
        <dbReference type="Proteomes" id="UP000613177"/>
    </source>
</evidence>
<keyword evidence="3" id="KW-1185">Reference proteome</keyword>
<feature type="region of interest" description="Disordered" evidence="1">
    <location>
        <begin position="341"/>
        <end position="372"/>
    </location>
</feature>
<dbReference type="InterPro" id="IPR036222">
    <property type="entry name" value="CAP_N_sf"/>
</dbReference>
<accession>A0A8H7VWA5</accession>
<dbReference type="GO" id="GO:0003779">
    <property type="term" value="F:actin binding"/>
    <property type="evidence" value="ECO:0007669"/>
    <property type="project" value="InterPro"/>
</dbReference>
<dbReference type="AlphaFoldDB" id="A0A8H7VWA5"/>
<dbReference type="SUPFAM" id="SSF101278">
    <property type="entry name" value="N-terminal domain of adenylylcyclase associated protein, CAP"/>
    <property type="match status" value="1"/>
</dbReference>
<organism evidence="2 3">
    <name type="scientific">Thamnidium elegans</name>
    <dbReference type="NCBI Taxonomy" id="101142"/>
    <lineage>
        <taxon>Eukaryota</taxon>
        <taxon>Fungi</taxon>
        <taxon>Fungi incertae sedis</taxon>
        <taxon>Mucoromycota</taxon>
        <taxon>Mucoromycotina</taxon>
        <taxon>Mucoromycetes</taxon>
        <taxon>Mucorales</taxon>
        <taxon>Mucorineae</taxon>
        <taxon>Mucoraceae</taxon>
        <taxon>Thamnidium</taxon>
    </lineage>
</organism>
<dbReference type="Pfam" id="PF01213">
    <property type="entry name" value="CAP_N-CM"/>
    <property type="match status" value="1"/>
</dbReference>
<dbReference type="InterPro" id="IPR018106">
    <property type="entry name" value="CAP_CS_N"/>
</dbReference>
<feature type="region of interest" description="Disordered" evidence="1">
    <location>
        <begin position="30"/>
        <end position="53"/>
    </location>
</feature>
<dbReference type="InterPro" id="IPR013992">
    <property type="entry name" value="Adenylate_cyclase-assoc_CAP_N"/>
</dbReference>
<evidence type="ECO:0000256" key="1">
    <source>
        <dbReference type="SAM" id="MobiDB-lite"/>
    </source>
</evidence>
<name>A0A8H7VWA5_9FUNG</name>
<dbReference type="Pfam" id="PF09729">
    <property type="entry name" value="Gti1_Pac2"/>
    <property type="match status" value="2"/>
</dbReference>
<dbReference type="EMBL" id="JAEPRE010000269">
    <property type="protein sequence ID" value="KAG2229494.1"/>
    <property type="molecule type" value="Genomic_DNA"/>
</dbReference>
<protein>
    <submittedName>
        <fullName evidence="2">Uncharacterized protein</fullName>
    </submittedName>
</protein>
<reference evidence="2" key="1">
    <citation type="submission" date="2021-01" db="EMBL/GenBank/DDBJ databases">
        <title>Metabolic potential, ecology and presence of endohyphal bacteria is reflected in genomic diversity of Mucoromycotina.</title>
        <authorList>
            <person name="Muszewska A."/>
            <person name="Okrasinska A."/>
            <person name="Steczkiewicz K."/>
            <person name="Drgas O."/>
            <person name="Orlowska M."/>
            <person name="Perlinska-Lenart U."/>
            <person name="Aleksandrzak-Piekarczyk T."/>
            <person name="Szatraj K."/>
            <person name="Zielenkiewicz U."/>
            <person name="Pilsyk S."/>
            <person name="Malc E."/>
            <person name="Mieczkowski P."/>
            <person name="Kruszewska J.S."/>
            <person name="Biernat P."/>
            <person name="Pawlowska J."/>
        </authorList>
    </citation>
    <scope>NUCLEOTIDE SEQUENCE</scope>
    <source>
        <strain evidence="2">WA0000018081</strain>
    </source>
</reference>
<dbReference type="Gene3D" id="1.25.40.330">
    <property type="entry name" value="Adenylate cyclase-associated CAP, N-terminal domain"/>
    <property type="match status" value="1"/>
</dbReference>
<dbReference type="GO" id="GO:0003677">
    <property type="term" value="F:DNA binding"/>
    <property type="evidence" value="ECO:0007669"/>
    <property type="project" value="TreeGrafter"/>
</dbReference>
<feature type="compositionally biased region" description="Low complexity" evidence="1">
    <location>
        <begin position="349"/>
        <end position="365"/>
    </location>
</feature>
<sequence>MSEFHSLANLIKRLEVATTRLEDLAMSSSSASAVAASTTSPSSPKLTSTETPTAVQKHDEAIKEHLEKFYALSQEIGEPVASQALLVKQAVEAERDIVYISTLSQKPDMSSPTFMKLLEPIQKALAEIVEIKDINRPSPLFNNLSAVAEGIPALGWFTCTPQDALIVFEACRRNQLVRVQRRLSSKERIQIRSGSVFAWDEREAGMRRWTDGRTWSPSRVLGSFLTYRELDTKRRPRRPSSSSSLPVCNNNNTKASSACSYKRDGLIKQSFSICTATNQKLHLISYYSKSDVLAGRLKQPTTDPLLSQINVPKGLYPELNPLDTSGGHSATLHNMIQDTNNLPSSPCLSQRSSIDSSPSLSSSPSTCDDDIMMTELLPSPHSIYSSASANTSSLSPKINTCLPAQDIAWEKFPSSEDQRQLRALQGLLRL</sequence>
<evidence type="ECO:0000313" key="2">
    <source>
        <dbReference type="EMBL" id="KAG2229494.1"/>
    </source>
</evidence>
<dbReference type="GO" id="GO:0007010">
    <property type="term" value="P:cytoskeleton organization"/>
    <property type="evidence" value="ECO:0007669"/>
    <property type="project" value="InterPro"/>
</dbReference>